<sequence length="269" mass="28361">MIRAEAERQFYLGAAGIRLWYARQSLPGAAPSPEFEFPCKAAAEAPLPTSEPAVRPGAHSVRGGQPVTPGGDRNDGAARIADLQALMEGGRAARERDAREAPKPGAAITASQDAPEPAPVIEAAGPVQAGEVEKVSLMLWAGTNVALIADMSADASNRLQENLALNILKSLGEQETPVLGRIRWPVFNNLLVPGNTSEDLAELMQSVLAGLSGQKVVVLGIETGSGHDWLTEALGRDAAIRFEHSLAQLAGNPALKRSLWHQLKPLAGQ</sequence>
<dbReference type="PATRIC" id="fig|1658765.3.peg.4135"/>
<dbReference type="Proteomes" id="UP000036102">
    <property type="component" value="Unassembled WGS sequence"/>
</dbReference>
<dbReference type="EMBL" id="LFBU01000002">
    <property type="protein sequence ID" value="KMQ73656.1"/>
    <property type="molecule type" value="Genomic_DNA"/>
</dbReference>
<keyword evidence="3" id="KW-1185">Reference proteome</keyword>
<comment type="caution">
    <text evidence="2">The sequence shown here is derived from an EMBL/GenBank/DDBJ whole genome shotgun (WGS) entry which is preliminary data.</text>
</comment>
<evidence type="ECO:0000313" key="3">
    <source>
        <dbReference type="Proteomes" id="UP000036102"/>
    </source>
</evidence>
<dbReference type="AlphaFoldDB" id="A0A0J7J6X0"/>
<dbReference type="STRING" id="1658765.Msub_20875"/>
<name>A0A0J7J6X0_9GAMM</name>
<reference evidence="2 3" key="1">
    <citation type="submission" date="2015-06" db="EMBL/GenBank/DDBJ databases">
        <title>Marinobacter subterrani, a genetically tractable neutrophilic iron-oxidizing strain isolated from the Soudan Iron Mine.</title>
        <authorList>
            <person name="Bonis B.M."/>
            <person name="Gralnick J.A."/>
        </authorList>
    </citation>
    <scope>NUCLEOTIDE SEQUENCE [LARGE SCALE GENOMIC DNA]</scope>
    <source>
        <strain evidence="2 3">JG233</strain>
    </source>
</reference>
<organism evidence="2 3">
    <name type="scientific">Marinobacter subterrani</name>
    <dbReference type="NCBI Taxonomy" id="1658765"/>
    <lineage>
        <taxon>Bacteria</taxon>
        <taxon>Pseudomonadati</taxon>
        <taxon>Pseudomonadota</taxon>
        <taxon>Gammaproteobacteria</taxon>
        <taxon>Pseudomonadales</taxon>
        <taxon>Marinobacteraceae</taxon>
        <taxon>Marinobacter</taxon>
    </lineage>
</organism>
<evidence type="ECO:0008006" key="4">
    <source>
        <dbReference type="Google" id="ProtNLM"/>
    </source>
</evidence>
<dbReference type="OrthoDB" id="6362681at2"/>
<proteinExistence type="predicted"/>
<dbReference type="RefSeq" id="WP_048497882.1">
    <property type="nucleotide sequence ID" value="NZ_LFBU01000002.1"/>
</dbReference>
<protein>
    <recommendedName>
        <fullName evidence="4">2-isopropylmalate synthase</fullName>
    </recommendedName>
</protein>
<gene>
    <name evidence="2" type="ORF">Msub_20875</name>
</gene>
<feature type="compositionally biased region" description="Basic and acidic residues" evidence="1">
    <location>
        <begin position="91"/>
        <end position="102"/>
    </location>
</feature>
<evidence type="ECO:0000256" key="1">
    <source>
        <dbReference type="SAM" id="MobiDB-lite"/>
    </source>
</evidence>
<feature type="region of interest" description="Disordered" evidence="1">
    <location>
        <begin position="46"/>
        <end position="76"/>
    </location>
</feature>
<feature type="region of interest" description="Disordered" evidence="1">
    <location>
        <begin position="89"/>
        <end position="117"/>
    </location>
</feature>
<evidence type="ECO:0000313" key="2">
    <source>
        <dbReference type="EMBL" id="KMQ73656.1"/>
    </source>
</evidence>
<accession>A0A0J7J6X0</accession>